<proteinExistence type="predicted"/>
<sequence>MERHNTKRPRESSSSPSPPPPPPDGMYDQSSPPEIANVKRQHSHDADQEYSSPGTSFDFDLLSFGVFDFPWLKDGLIYSKSDDWKFEDVFFTSVYNGASSTFDIATPLTIGTKAFTEFLPDPWEKDYEAQALPQPPPFLDGGEQGGEGMDCIWRSVLNQPLQQGSSAL</sequence>
<organism evidence="2">
    <name type="scientific">Cucumis melo</name>
    <name type="common">Muskmelon</name>
    <dbReference type="NCBI Taxonomy" id="3656"/>
    <lineage>
        <taxon>Eukaryota</taxon>
        <taxon>Viridiplantae</taxon>
        <taxon>Streptophyta</taxon>
        <taxon>Embryophyta</taxon>
        <taxon>Tracheophyta</taxon>
        <taxon>Spermatophyta</taxon>
        <taxon>Magnoliopsida</taxon>
        <taxon>eudicotyledons</taxon>
        <taxon>Gunneridae</taxon>
        <taxon>Pentapetalae</taxon>
        <taxon>rosids</taxon>
        <taxon>fabids</taxon>
        <taxon>Cucurbitales</taxon>
        <taxon>Cucurbitaceae</taxon>
        <taxon>Benincaseae</taxon>
        <taxon>Cucumis</taxon>
    </lineage>
</organism>
<accession>A0A9I9CSX7</accession>
<dbReference type="Gramene" id="MELO3C007992.2.1">
    <property type="protein sequence ID" value="MELO3C007992.2.1"/>
    <property type="gene ID" value="MELO3C007992.2"/>
</dbReference>
<dbReference type="EnsemblPlants" id="MELO3C007992.2.1">
    <property type="protein sequence ID" value="MELO3C007992.2.1"/>
    <property type="gene ID" value="MELO3C007992.2"/>
</dbReference>
<evidence type="ECO:0000256" key="1">
    <source>
        <dbReference type="SAM" id="MobiDB-lite"/>
    </source>
</evidence>
<protein>
    <submittedName>
        <fullName evidence="2">Uncharacterized protein</fullName>
    </submittedName>
</protein>
<feature type="region of interest" description="Disordered" evidence="1">
    <location>
        <begin position="1"/>
        <end position="51"/>
    </location>
</feature>
<name>A0A9I9CSX7_CUCME</name>
<evidence type="ECO:0000313" key="2">
    <source>
        <dbReference type="EnsemblPlants" id="MELO3C007992.2.1"/>
    </source>
</evidence>
<feature type="compositionally biased region" description="Basic and acidic residues" evidence="1">
    <location>
        <begin position="1"/>
        <end position="11"/>
    </location>
</feature>
<reference evidence="2" key="1">
    <citation type="submission" date="2023-03" db="UniProtKB">
        <authorList>
            <consortium name="EnsemblPlants"/>
        </authorList>
    </citation>
    <scope>IDENTIFICATION</scope>
</reference>
<dbReference type="AlphaFoldDB" id="A0A9I9CSX7"/>